<dbReference type="Proteomes" id="UP000823613">
    <property type="component" value="Unassembled WGS sequence"/>
</dbReference>
<dbReference type="SUPFAM" id="SSF55031">
    <property type="entry name" value="Bacterial exopeptidase dimerisation domain"/>
    <property type="match status" value="1"/>
</dbReference>
<dbReference type="GO" id="GO:0006526">
    <property type="term" value="P:L-arginine biosynthetic process"/>
    <property type="evidence" value="ECO:0007669"/>
    <property type="project" value="TreeGrafter"/>
</dbReference>
<sequence>MDINFKNLVKKYEGENLKTLKGLIKINSIYDEKSVTKDSPYGKGVQNAFNYVKEIALKDGFKVDTCDGHCLEISCGEGKTLVGIFAHLDTVPVSGNWMYDPFGGEIHDNKMYGRGTSDDKGPAIAAYYALKALKDNDLIKNYRVKLVLGGDEERGSSCLEYYFKNLKKEEVTYGFTPDGDFPLIYGEKGITNYCVEGKIFLGPIKEINAGVASNSVIDKALIKTFDKKKLLDYLDKHQDIKFEVLEENDDEITINFIGKSAHGSVPQLGINSGIIALDTLGKAFDIKFLKDLANDYKDPFGKNLNQYYKSEEMGETTYNVGLISYKDDYFKMTVNFRYPEIVSSKKVIEELSKDSPLPIKVLSESSYLYYPLNTPFIKTLYEVYVKETNDTINKPMTIGGGTYAKEAKNIVAFGSHFVGKEDHIHEENEKIDLEDLFNSMSLYAHAIYALGNLK</sequence>
<comment type="caution">
    <text evidence="9">The sequence shown here is derived from an EMBL/GenBank/DDBJ whole genome shotgun (WGS) entry which is preliminary data.</text>
</comment>
<dbReference type="PANTHER" id="PTHR43808">
    <property type="entry name" value="ACETYLORNITHINE DEACETYLASE"/>
    <property type="match status" value="1"/>
</dbReference>
<dbReference type="InterPro" id="IPR050072">
    <property type="entry name" value="Peptidase_M20A"/>
</dbReference>
<dbReference type="Gene3D" id="3.40.630.10">
    <property type="entry name" value="Zn peptidases"/>
    <property type="match status" value="1"/>
</dbReference>
<evidence type="ECO:0000256" key="2">
    <source>
        <dbReference type="ARBA" id="ARBA00006247"/>
    </source>
</evidence>
<evidence type="ECO:0000256" key="6">
    <source>
        <dbReference type="ARBA" id="ARBA00022833"/>
    </source>
</evidence>
<accession>A0A9D9GXD3</accession>
<keyword evidence="7 9" id="KW-0224">Dipeptidase</keyword>
<dbReference type="PROSITE" id="PS00758">
    <property type="entry name" value="ARGE_DAPE_CPG2_1"/>
    <property type="match status" value="1"/>
</dbReference>
<dbReference type="EMBL" id="JADIMY010000086">
    <property type="protein sequence ID" value="MBO8427747.1"/>
    <property type="molecule type" value="Genomic_DNA"/>
</dbReference>
<dbReference type="EC" id="3.4.13.-" evidence="9"/>
<dbReference type="PANTHER" id="PTHR43808:SF31">
    <property type="entry name" value="N-ACETYL-L-CITRULLINE DEACETYLASE"/>
    <property type="match status" value="1"/>
</dbReference>
<evidence type="ECO:0000256" key="5">
    <source>
        <dbReference type="ARBA" id="ARBA00022801"/>
    </source>
</evidence>
<dbReference type="GO" id="GO:0008777">
    <property type="term" value="F:acetylornithine deacetylase activity"/>
    <property type="evidence" value="ECO:0007669"/>
    <property type="project" value="TreeGrafter"/>
</dbReference>
<dbReference type="InterPro" id="IPR002933">
    <property type="entry name" value="Peptidase_M20"/>
</dbReference>
<comment type="similarity">
    <text evidence="2">Belongs to the peptidase M20A family.</text>
</comment>
<dbReference type="InterPro" id="IPR001261">
    <property type="entry name" value="ArgE/DapE_CS"/>
</dbReference>
<keyword evidence="4" id="KW-0479">Metal-binding</keyword>
<dbReference type="PROSITE" id="PS00759">
    <property type="entry name" value="ARGE_DAPE_CPG2_2"/>
    <property type="match status" value="1"/>
</dbReference>
<name>A0A9D9GXD3_9BACL</name>
<evidence type="ECO:0000256" key="8">
    <source>
        <dbReference type="ARBA" id="ARBA00023049"/>
    </source>
</evidence>
<evidence type="ECO:0000256" key="7">
    <source>
        <dbReference type="ARBA" id="ARBA00022997"/>
    </source>
</evidence>
<dbReference type="NCBIfam" id="TIGR01887">
    <property type="entry name" value="dipeptidaselike"/>
    <property type="match status" value="1"/>
</dbReference>
<keyword evidence="3" id="KW-0645">Protease</keyword>
<keyword evidence="6" id="KW-0862">Zinc</keyword>
<dbReference type="InterPro" id="IPR010964">
    <property type="entry name" value="M20A_pepV-rel"/>
</dbReference>
<dbReference type="GO" id="GO:0008270">
    <property type="term" value="F:zinc ion binding"/>
    <property type="evidence" value="ECO:0007669"/>
    <property type="project" value="InterPro"/>
</dbReference>
<evidence type="ECO:0000256" key="3">
    <source>
        <dbReference type="ARBA" id="ARBA00022670"/>
    </source>
</evidence>
<comment type="cofactor">
    <cofactor evidence="1">
        <name>Zn(2+)</name>
        <dbReference type="ChEBI" id="CHEBI:29105"/>
    </cofactor>
</comment>
<proteinExistence type="inferred from homology"/>
<evidence type="ECO:0000313" key="9">
    <source>
        <dbReference type="EMBL" id="MBO8427747.1"/>
    </source>
</evidence>
<dbReference type="Pfam" id="PF01546">
    <property type="entry name" value="Peptidase_M20"/>
    <property type="match status" value="1"/>
</dbReference>
<dbReference type="SUPFAM" id="SSF53187">
    <property type="entry name" value="Zn-dependent exopeptidases"/>
    <property type="match status" value="1"/>
</dbReference>
<keyword evidence="8" id="KW-0482">Metalloprotease</keyword>
<dbReference type="GO" id="GO:0008237">
    <property type="term" value="F:metallopeptidase activity"/>
    <property type="evidence" value="ECO:0007669"/>
    <property type="project" value="UniProtKB-KW"/>
</dbReference>
<evidence type="ECO:0000256" key="1">
    <source>
        <dbReference type="ARBA" id="ARBA00001947"/>
    </source>
</evidence>
<dbReference type="GO" id="GO:0016805">
    <property type="term" value="F:dipeptidase activity"/>
    <property type="evidence" value="ECO:0007669"/>
    <property type="project" value="UniProtKB-KW"/>
</dbReference>
<keyword evidence="5 9" id="KW-0378">Hydrolase</keyword>
<dbReference type="AlphaFoldDB" id="A0A9D9GXD3"/>
<gene>
    <name evidence="9" type="ORF">IAC58_04245</name>
</gene>
<dbReference type="Gene3D" id="3.30.70.360">
    <property type="match status" value="2"/>
</dbReference>
<dbReference type="InterPro" id="IPR036264">
    <property type="entry name" value="Bact_exopeptidase_dim_dom"/>
</dbReference>
<reference evidence="9" key="2">
    <citation type="journal article" date="2021" name="PeerJ">
        <title>Extensive microbial diversity within the chicken gut microbiome revealed by metagenomics and culture.</title>
        <authorList>
            <person name="Gilroy R."/>
            <person name="Ravi A."/>
            <person name="Getino M."/>
            <person name="Pursley I."/>
            <person name="Horton D.L."/>
            <person name="Alikhan N.F."/>
            <person name="Baker D."/>
            <person name="Gharbi K."/>
            <person name="Hall N."/>
            <person name="Watson M."/>
            <person name="Adriaenssens E.M."/>
            <person name="Foster-Nyarko E."/>
            <person name="Jarju S."/>
            <person name="Secka A."/>
            <person name="Antonio M."/>
            <person name="Oren A."/>
            <person name="Chaudhuri R.R."/>
            <person name="La Ragione R."/>
            <person name="Hildebrand F."/>
            <person name="Pallen M.J."/>
        </authorList>
    </citation>
    <scope>NUCLEOTIDE SEQUENCE</scope>
    <source>
        <strain evidence="9">11159</strain>
    </source>
</reference>
<evidence type="ECO:0000256" key="4">
    <source>
        <dbReference type="ARBA" id="ARBA00022723"/>
    </source>
</evidence>
<reference evidence="9" key="1">
    <citation type="submission" date="2020-10" db="EMBL/GenBank/DDBJ databases">
        <authorList>
            <person name="Gilroy R."/>
        </authorList>
    </citation>
    <scope>NUCLEOTIDE SEQUENCE</scope>
    <source>
        <strain evidence="9">11159</strain>
    </source>
</reference>
<protein>
    <submittedName>
        <fullName evidence="9">Sapep family Mn(2+)-dependent dipeptidase</fullName>
        <ecNumber evidence="9">3.4.13.-</ecNumber>
    </submittedName>
</protein>
<organism evidence="9 10">
    <name type="scientific">Candidatus Onthovivens merdipullorum</name>
    <dbReference type="NCBI Taxonomy" id="2840889"/>
    <lineage>
        <taxon>Bacteria</taxon>
        <taxon>Bacillati</taxon>
        <taxon>Bacillota</taxon>
        <taxon>Bacilli</taxon>
        <taxon>Bacillales</taxon>
        <taxon>Candidatus Onthovivens</taxon>
    </lineage>
</organism>
<evidence type="ECO:0000313" key="10">
    <source>
        <dbReference type="Proteomes" id="UP000823613"/>
    </source>
</evidence>
<dbReference type="GO" id="GO:0006508">
    <property type="term" value="P:proteolysis"/>
    <property type="evidence" value="ECO:0007669"/>
    <property type="project" value="UniProtKB-KW"/>
</dbReference>